<accession>A0A915DGT6</accession>
<evidence type="ECO:0000313" key="2">
    <source>
        <dbReference type="WBParaSite" id="jg19301"/>
    </source>
</evidence>
<evidence type="ECO:0000313" key="1">
    <source>
        <dbReference type="Proteomes" id="UP000887574"/>
    </source>
</evidence>
<dbReference type="WBParaSite" id="jg19301">
    <property type="protein sequence ID" value="jg19301"/>
    <property type="gene ID" value="jg19301"/>
</dbReference>
<protein>
    <submittedName>
        <fullName evidence="2">Uncharacterized protein</fullName>
    </submittedName>
</protein>
<dbReference type="Proteomes" id="UP000887574">
    <property type="component" value="Unplaced"/>
</dbReference>
<organism evidence="1 2">
    <name type="scientific">Ditylenchus dipsaci</name>
    <dbReference type="NCBI Taxonomy" id="166011"/>
    <lineage>
        <taxon>Eukaryota</taxon>
        <taxon>Metazoa</taxon>
        <taxon>Ecdysozoa</taxon>
        <taxon>Nematoda</taxon>
        <taxon>Chromadorea</taxon>
        <taxon>Rhabditida</taxon>
        <taxon>Tylenchina</taxon>
        <taxon>Tylenchomorpha</taxon>
        <taxon>Sphaerularioidea</taxon>
        <taxon>Anguinidae</taxon>
        <taxon>Anguininae</taxon>
        <taxon>Ditylenchus</taxon>
    </lineage>
</organism>
<keyword evidence="1" id="KW-1185">Reference proteome</keyword>
<name>A0A915DGT6_9BILA</name>
<dbReference type="AlphaFoldDB" id="A0A915DGT6"/>
<sequence>MSASLEQTSDPCSVRHYPTFKRFVYDSQSKLLPLQYEDAFKTGGIAFLQYQNKSRRTVAITNLKLNNEKYDGKGVEVQLLESFLNFQREQGVRSVIARLQVPVQQSVLFGYFGVCGFRTGLPEYLQTEKPSFLNLFKRIRYNKDVKDAQRSLHIVLNKANPNNEKAPYFENKEEIKCVRNPKKPVDVV</sequence>
<reference evidence="2" key="1">
    <citation type="submission" date="2022-11" db="UniProtKB">
        <authorList>
            <consortium name="WormBaseParasite"/>
        </authorList>
    </citation>
    <scope>IDENTIFICATION</scope>
</reference>
<proteinExistence type="predicted"/>